<feature type="region of interest" description="Disordered" evidence="1">
    <location>
        <begin position="1"/>
        <end position="25"/>
    </location>
</feature>
<evidence type="ECO:0000313" key="3">
    <source>
        <dbReference type="Proteomes" id="UP000269221"/>
    </source>
</evidence>
<protein>
    <submittedName>
        <fullName evidence="2">Uncharacterized protein</fullName>
    </submittedName>
</protein>
<dbReference type="AlphaFoldDB" id="A0A3M0KPQ3"/>
<dbReference type="EMBL" id="QRBI01000104">
    <property type="protein sequence ID" value="RMC15232.1"/>
    <property type="molecule type" value="Genomic_DNA"/>
</dbReference>
<accession>A0A3M0KPQ3</accession>
<gene>
    <name evidence="2" type="ORF">DUI87_07417</name>
</gene>
<organism evidence="2 3">
    <name type="scientific">Hirundo rustica rustica</name>
    <dbReference type="NCBI Taxonomy" id="333673"/>
    <lineage>
        <taxon>Eukaryota</taxon>
        <taxon>Metazoa</taxon>
        <taxon>Chordata</taxon>
        <taxon>Craniata</taxon>
        <taxon>Vertebrata</taxon>
        <taxon>Euteleostomi</taxon>
        <taxon>Archelosauria</taxon>
        <taxon>Archosauria</taxon>
        <taxon>Dinosauria</taxon>
        <taxon>Saurischia</taxon>
        <taxon>Theropoda</taxon>
        <taxon>Coelurosauria</taxon>
        <taxon>Aves</taxon>
        <taxon>Neognathae</taxon>
        <taxon>Neoaves</taxon>
        <taxon>Telluraves</taxon>
        <taxon>Australaves</taxon>
        <taxon>Passeriformes</taxon>
        <taxon>Sylvioidea</taxon>
        <taxon>Hirundinidae</taxon>
        <taxon>Hirundo</taxon>
    </lineage>
</organism>
<dbReference type="Proteomes" id="UP000269221">
    <property type="component" value="Unassembled WGS sequence"/>
</dbReference>
<reference evidence="2 3" key="1">
    <citation type="submission" date="2018-07" db="EMBL/GenBank/DDBJ databases">
        <title>A high quality draft genome assembly of the barn swallow (H. rustica rustica).</title>
        <authorList>
            <person name="Formenti G."/>
            <person name="Chiara M."/>
            <person name="Poveda L."/>
            <person name="Francoijs K.-J."/>
            <person name="Bonisoli-Alquati A."/>
            <person name="Canova L."/>
            <person name="Gianfranceschi L."/>
            <person name="Horner D.S."/>
            <person name="Saino N."/>
        </authorList>
    </citation>
    <scope>NUCLEOTIDE SEQUENCE [LARGE SCALE GENOMIC DNA]</scope>
    <source>
        <strain evidence="2">Chelidonia</strain>
        <tissue evidence="2">Blood</tissue>
    </source>
</reference>
<comment type="caution">
    <text evidence="2">The sequence shown here is derived from an EMBL/GenBank/DDBJ whole genome shotgun (WGS) entry which is preliminary data.</text>
</comment>
<evidence type="ECO:0000256" key="1">
    <source>
        <dbReference type="SAM" id="MobiDB-lite"/>
    </source>
</evidence>
<sequence length="169" mass="18949">MGWSEGAASWLRARTDNQGVPREPPNSCPSPCLSCSMASPHLNACLLFFAKKPHDQTDTSPFQEDWYIRYKKMLELQPDHIYMKKSFYANVSSTGEGCTGEEKQHSMEIHDAWQIGNLRLNSPGSLGRSSYERCSSHLIILMALRGTPSNMSISLQYWGSQNWCGPTSA</sequence>
<evidence type="ECO:0000313" key="2">
    <source>
        <dbReference type="EMBL" id="RMC15232.1"/>
    </source>
</evidence>
<name>A0A3M0KPQ3_HIRRU</name>
<proteinExistence type="predicted"/>
<keyword evidence="3" id="KW-1185">Reference proteome</keyword>